<evidence type="ECO:0000256" key="2">
    <source>
        <dbReference type="ARBA" id="ARBA00004604"/>
    </source>
</evidence>
<keyword evidence="18 31" id="KW-1133">Transmembrane helix</keyword>
<feature type="compositionally biased region" description="Basic and acidic residues" evidence="30">
    <location>
        <begin position="1221"/>
        <end position="1247"/>
    </location>
</feature>
<feature type="compositionally biased region" description="Polar residues" evidence="30">
    <location>
        <begin position="2542"/>
        <end position="2552"/>
    </location>
</feature>
<feature type="region of interest" description="Disordered" evidence="30">
    <location>
        <begin position="971"/>
        <end position="1000"/>
    </location>
</feature>
<comment type="similarity">
    <text evidence="3">Belongs to the protein kinase superfamily. TKL Ser/Thr protein kinase family. ROCO subfamily.</text>
</comment>
<dbReference type="InterPro" id="IPR017441">
    <property type="entry name" value="Protein_kinase_ATP_BS"/>
</dbReference>
<accession>A0A1E5UPR8</accession>
<dbReference type="InterPro" id="IPR030387">
    <property type="entry name" value="G_Bms1/Tsr1_dom"/>
</dbReference>
<keyword evidence="15 34" id="KW-0418">Kinase</keyword>
<evidence type="ECO:0000256" key="13">
    <source>
        <dbReference type="ARBA" id="ARBA00022737"/>
    </source>
</evidence>
<sequence>LRSNRLSGSLPSDVASLPSLQAIFLQHNELSGDLPSFFSPSLNTLDLSYNSFTGQIPSGLQNLTQVSVLNLAGNFLSGPIPDLKLPRLRQLNLSNNELNGSIPPFLQIFSNSSFLGNPGLCGPPLAECSFLSSPTPSQVHSLPSSPHREKKAGNGLIIAAVVGGFVIFLLAAVMFTMCFSKRKEKKDEMGYNGKVTDGVRIDKRKEDVSSGVQMAHKNKLVFLEGCSYNFDLEDLLRASAEVLGKGSYGTAYKAILEDGTIVVVKRLKDVVAGKKEFEQQMELIGRVGKHANIAPIRAYYYSKDEKLVVYEYINTGSVSALLHGIKGVCEKIPLDWNTRMKIILGTARGIVHIHAEGGSKLAHGNIKSTNVLLDQGHNPYVSDYGLSALMSLPINTSRVAAGYRALETFESRKFTHKSDVYSFGVLLMEMLTGKAPLQSQGQDDVVDLPRWVHSVVREEWTAEVFDVQLMKYPNIEDELVQMLHIAMACTSWSPDRRPTMAEPHAQKKTCRQRTGASPMAPADGGGEQPHKAHRQHKSGAKARKKKGKGKGAAGDDAGGEQKNPKAFAFQSATKAKRLQARSAEIEQRRLHVPIMDRSIGEPPPFVVVVQGPPQVGKSLLIKCLVKHYTKQNLSEVRGPITVVSGKSRRVQFLECPNDINGMIDAAKIADLALLLIDGSYGFEMDTFEFLNIMQVHGFPKVMGVLTHLDKFKDVKKLRKTKQRLKHRFWAEIKEGAKLFYLSGLIHGKYTKREVHNLARFISVIKPVPLSWRMAHPYLLVDRFEDVTPPENVRLNKKCDRKITLYGYLRGCNMKRGTKVHITGAGDFSLSGVTGLADPCPLPSAAKKRGLRDKEKLFYAPMSGLGDLLYDGDAVYININDHLVQFSKRDDNKAPEKQGKGKDVGVALVKTLQNTRYSLDEKLEQSFIDFFGRGPAAQSKDSDAEGNVISASQDDQGDANVFKQVDGVNITNADTMDKNGHSECSSDSEGDNDDDIQLRNRDVELREEVEFRDGRLRRKAVSSNFQDDDDEEGTDEDDSGNEDSGDDKLSEGSASSDDSGEASDSDDKAENTSKWKESLLARTLSRRSASLMQFVYEQPSTKLDGVVSEENNDSEANSSDDEFFVPKGQKKQTENESPTFDDIDAEDCSKFFKAKLRDWSNENFINSIRDRFVTGNWSKAALRGQGLNENAEDNEEIYGDFEDLETGEVHMSQASGNSEENGGTHKEDDLDVEERRPDDDKKKSRREQSNGGGYFDKLKEEMEIRKQMNMSELNDLDEDTRVEIEGFRTGTYVRLEVHGVPFELVEHFDPCHPILVGGIGLGEDNTGYMQASLKRHRWHRKVLKTKDPIIVSIGWRRFQTTPVYAIEDRNGRHRMLKYTPEHMHCFAMFWGPLAPPKSGVLAVQNLSNNQVPFRITATGWVQEFNNTARIVKKIKLTGTPCKIFKKTALIKGMFTSDLEVARFEGAAIRTVSGIRGQVKKVMHKTICFVYHSAKIEPGDVLKRKGENTEGIARCTFEDRILMSDIVFLRAWVNVEVSNYCNLVTTALQPRKETWQGMRTTAELRRTNNIPIPHNKDSVYKPIERKPRKFNPVEIPAKLQQLLPFKSKPKDRPKQKQPTVENRVPVIMQPSEKKAHEAIRQLMLLKHEKTRKKKIKEQQKKKAYEAEKAKTEQLTKKRQREERRTPPPTMRALLLLALLLAACAAAAAQAAGGANSTAFVPRDDILLDCGATGKGNDTDGRVWNGDAGSKYASPSNLAAAAPASGQDPSVPQVPYLTARVSASPFTYSFPLGPGRKFLRLHFYPANYSNRAAADGLFSVSVGKLTLLSNFSAYQTAAAITFSYLVREFSVNVSSPTLDLTFTPEKAHPNAYAFVNGIEVVSSPDLFDISTPNMVTGDGNNQPFPIDAGTAMQTMYRLNVGGQAISPSKDTGGYRSWDDDSPYIFGASFGVSYPSDPNVTITYPNNVPEYLAPVDVYSTARSMGPDKNVNLNYNLTWMLQVDAGFMYLVRMHFCEIQYPITKVNQRVFDIYINNQTAMKGADVIAWATVSGASTRIGTPVYQDYVVSTFGLGPMDLLVALHPDVDSKPEKYDAILNGLEVFKLQLNNGSLAGLNPIPSVEPTADRETKKKSAVGPIVGGVVGGLVVLALGYCFFVVCRRRRSDGKDAGMSDGHSGWLPLSLYGNSHTSSSAKSHTTGSYASSLPSNLCRHFSFAEIKAATNNFDESLILGVGGFGKVYRGEVDGGTIKVAIKRGNPMSEQGVHEFQTEIEMLSKLRHRHLVSLIGYCEEKNEMILVYDYMAHGTLREHLYKTQKPPLTWRQRLDICIGAARGLHYLHTGAKHTIIHRDVKTTNILLDEKWVAKVSDFGLSKTGPSMDHTHVSTVVKGSFGYLDPEYFRRQQLTEKSDVYSFGVVLFEVLCARPALNPTLAKEEVSLAEWALHCQKKGILDQIVDPYLKGKIAPQCFKKFAETAEKCVSDQGIDRPSMGDVLWNLEFALQMQESAEESGSLGCGMSDEGTPLVMVGKKDPNDPSIEPSTTTTTTTSISMGDQSVASIDSDGLTPSAVFSQIMNPKGR</sequence>
<dbReference type="GO" id="GO:0005886">
    <property type="term" value="C:plasma membrane"/>
    <property type="evidence" value="ECO:0007669"/>
    <property type="project" value="UniProtKB-SubCell"/>
</dbReference>
<feature type="binding site" evidence="29">
    <location>
        <position position="2249"/>
    </location>
    <ligand>
        <name>ATP</name>
        <dbReference type="ChEBI" id="CHEBI:30616"/>
    </ligand>
</feature>
<dbReference type="Pfam" id="PF00560">
    <property type="entry name" value="LRR_1"/>
    <property type="match status" value="2"/>
</dbReference>
<dbReference type="GO" id="GO:0030686">
    <property type="term" value="C:90S preribosome"/>
    <property type="evidence" value="ECO:0007669"/>
    <property type="project" value="TreeGrafter"/>
</dbReference>
<dbReference type="SMART" id="SM00785">
    <property type="entry name" value="AARP2CN"/>
    <property type="match status" value="1"/>
</dbReference>
<dbReference type="FunFam" id="3.40.50.300:FF:000105">
    <property type="entry name" value="BMS1 ribosome biogenesis factor"/>
    <property type="match status" value="1"/>
</dbReference>
<feature type="compositionally biased region" description="Acidic residues" evidence="30">
    <location>
        <begin position="985"/>
        <end position="994"/>
    </location>
</feature>
<dbReference type="SMART" id="SM01362">
    <property type="entry name" value="DUF663"/>
    <property type="match status" value="1"/>
</dbReference>
<dbReference type="Gene3D" id="1.10.510.10">
    <property type="entry name" value="Transferase(Phosphotransferase) domain 1"/>
    <property type="match status" value="2"/>
</dbReference>
<keyword evidence="5" id="KW-1003">Cell membrane</keyword>
<dbReference type="PROSITE" id="PS51714">
    <property type="entry name" value="G_BMS1"/>
    <property type="match status" value="1"/>
</dbReference>
<dbReference type="Gene3D" id="3.80.10.10">
    <property type="entry name" value="Ribonuclease Inhibitor"/>
    <property type="match status" value="1"/>
</dbReference>
<evidence type="ECO:0000256" key="6">
    <source>
        <dbReference type="ARBA" id="ARBA00022517"/>
    </source>
</evidence>
<dbReference type="OrthoDB" id="10260897at2759"/>
<feature type="region of interest" description="Disordered" evidence="30">
    <location>
        <begin position="1211"/>
        <end position="1258"/>
    </location>
</feature>
<dbReference type="EC" id="2.7.11.1" evidence="4"/>
<dbReference type="GO" id="GO:0005525">
    <property type="term" value="F:GTP binding"/>
    <property type="evidence" value="ECO:0007669"/>
    <property type="project" value="UniProtKB-KW"/>
</dbReference>
<keyword evidence="19" id="KW-0342">GTP-binding</keyword>
<feature type="domain" description="Protein kinase" evidence="32">
    <location>
        <begin position="237"/>
        <end position="509"/>
    </location>
</feature>
<dbReference type="InterPro" id="IPR001245">
    <property type="entry name" value="Ser-Thr/Tyr_kinase_cat_dom"/>
</dbReference>
<dbReference type="FunFam" id="2.60.120.430:FF:000007">
    <property type="entry name" value="FERONIA receptor-like kinase"/>
    <property type="match status" value="1"/>
</dbReference>
<comment type="catalytic activity">
    <reaction evidence="27">
        <text>GTP + H2O = GDP + phosphate + H(+)</text>
        <dbReference type="Rhea" id="RHEA:19669"/>
        <dbReference type="ChEBI" id="CHEBI:15377"/>
        <dbReference type="ChEBI" id="CHEBI:15378"/>
        <dbReference type="ChEBI" id="CHEBI:37565"/>
        <dbReference type="ChEBI" id="CHEBI:43474"/>
        <dbReference type="ChEBI" id="CHEBI:58189"/>
    </reaction>
    <physiologicalReaction direction="left-to-right" evidence="27">
        <dbReference type="Rhea" id="RHEA:19670"/>
    </physiologicalReaction>
</comment>
<keyword evidence="8" id="KW-0597">Phosphoprotein</keyword>
<keyword evidence="24" id="KW-0278">Fertilization</keyword>
<name>A0A1E5UPR8_9POAL</name>
<feature type="compositionally biased region" description="Acidic residues" evidence="30">
    <location>
        <begin position="1109"/>
        <end position="1122"/>
    </location>
</feature>
<keyword evidence="23" id="KW-0539">Nucleus</keyword>
<feature type="domain" description="Protein kinase" evidence="32">
    <location>
        <begin position="2220"/>
        <end position="2494"/>
    </location>
</feature>
<dbReference type="InterPro" id="IPR012948">
    <property type="entry name" value="AARP2CN"/>
</dbReference>
<gene>
    <name evidence="34" type="ORF">BAE44_0024126</name>
</gene>
<dbReference type="FunFam" id="2.60.120.430:FF:000003">
    <property type="entry name" value="FERONIA receptor-like kinase"/>
    <property type="match status" value="1"/>
</dbReference>
<comment type="caution">
    <text evidence="34">The sequence shown here is derived from an EMBL/GenBank/DDBJ whole genome shotgun (WGS) entry which is preliminary data.</text>
</comment>
<dbReference type="STRING" id="888268.A0A1E5UPR8"/>
<keyword evidence="12" id="KW-0732">Signal</keyword>
<evidence type="ECO:0000256" key="31">
    <source>
        <dbReference type="SAM" id="Phobius"/>
    </source>
</evidence>
<comment type="catalytic activity">
    <reaction evidence="26">
        <text>L-seryl-[protein] + ATP = O-phospho-L-seryl-[protein] + ADP + H(+)</text>
        <dbReference type="Rhea" id="RHEA:17989"/>
        <dbReference type="Rhea" id="RHEA-COMP:9863"/>
        <dbReference type="Rhea" id="RHEA-COMP:11604"/>
        <dbReference type="ChEBI" id="CHEBI:15378"/>
        <dbReference type="ChEBI" id="CHEBI:29999"/>
        <dbReference type="ChEBI" id="CHEBI:30616"/>
        <dbReference type="ChEBI" id="CHEBI:83421"/>
        <dbReference type="ChEBI" id="CHEBI:456216"/>
        <dbReference type="EC" id="2.7.11.1"/>
    </reaction>
</comment>
<feature type="region of interest" description="Disordered" evidence="30">
    <location>
        <begin position="1104"/>
        <end position="1141"/>
    </location>
</feature>
<evidence type="ECO:0000256" key="14">
    <source>
        <dbReference type="ARBA" id="ARBA00022741"/>
    </source>
</evidence>
<evidence type="ECO:0000256" key="29">
    <source>
        <dbReference type="PROSITE-ProRule" id="PRU10141"/>
    </source>
</evidence>
<keyword evidence="22" id="KW-0325">Glycoprotein</keyword>
<feature type="region of interest" description="Disordered" evidence="30">
    <location>
        <begin position="2515"/>
        <end position="2557"/>
    </location>
</feature>
<feature type="transmembrane region" description="Helical" evidence="31">
    <location>
        <begin position="156"/>
        <end position="179"/>
    </location>
</feature>
<dbReference type="GO" id="GO:0004674">
    <property type="term" value="F:protein serine/threonine kinase activity"/>
    <property type="evidence" value="ECO:0007669"/>
    <property type="project" value="UniProtKB-KW"/>
</dbReference>
<dbReference type="SUPFAM" id="SSF52058">
    <property type="entry name" value="L domain-like"/>
    <property type="match status" value="1"/>
</dbReference>
<feature type="region of interest" description="Disordered" evidence="30">
    <location>
        <begin position="1599"/>
        <end position="1622"/>
    </location>
</feature>
<evidence type="ECO:0000259" key="33">
    <source>
        <dbReference type="PROSITE" id="PS51714"/>
    </source>
</evidence>
<evidence type="ECO:0000256" key="8">
    <source>
        <dbReference type="ARBA" id="ARBA00022553"/>
    </source>
</evidence>
<evidence type="ECO:0000256" key="16">
    <source>
        <dbReference type="ARBA" id="ARBA00022801"/>
    </source>
</evidence>
<feature type="domain" description="Bms1-type G" evidence="33">
    <location>
        <begin position="602"/>
        <end position="767"/>
    </location>
</feature>
<dbReference type="InterPro" id="IPR032675">
    <property type="entry name" value="LRR_dom_sf"/>
</dbReference>
<dbReference type="SUPFAM" id="SSF56112">
    <property type="entry name" value="Protein kinase-like (PK-like)"/>
    <property type="match status" value="2"/>
</dbReference>
<dbReference type="InterPro" id="IPR007034">
    <property type="entry name" value="BMS1_TSR1_C"/>
</dbReference>
<dbReference type="GO" id="GO:0032040">
    <property type="term" value="C:small-subunit processome"/>
    <property type="evidence" value="ECO:0007669"/>
    <property type="project" value="UniProtKB-ARBA"/>
</dbReference>
<dbReference type="Pfam" id="PF04950">
    <property type="entry name" value="RIBIOP_C"/>
    <property type="match status" value="1"/>
</dbReference>
<dbReference type="PROSITE" id="PS00108">
    <property type="entry name" value="PROTEIN_KINASE_ST"/>
    <property type="match status" value="1"/>
</dbReference>
<feature type="transmembrane region" description="Helical" evidence="31">
    <location>
        <begin position="2129"/>
        <end position="2153"/>
    </location>
</feature>
<evidence type="ECO:0000313" key="34">
    <source>
        <dbReference type="EMBL" id="OEL14861.1"/>
    </source>
</evidence>
<comment type="catalytic activity">
    <reaction evidence="25">
        <text>L-threonyl-[protein] + ATP = O-phospho-L-threonyl-[protein] + ADP + H(+)</text>
        <dbReference type="Rhea" id="RHEA:46608"/>
        <dbReference type="Rhea" id="RHEA-COMP:11060"/>
        <dbReference type="Rhea" id="RHEA-COMP:11605"/>
        <dbReference type="ChEBI" id="CHEBI:15378"/>
        <dbReference type="ChEBI" id="CHEBI:30013"/>
        <dbReference type="ChEBI" id="CHEBI:30616"/>
        <dbReference type="ChEBI" id="CHEBI:61977"/>
        <dbReference type="ChEBI" id="CHEBI:456216"/>
        <dbReference type="EC" id="2.7.11.1"/>
    </reaction>
</comment>
<dbReference type="PANTHER" id="PTHR12858">
    <property type="entry name" value="RIBOSOME BIOGENESIS PROTEIN"/>
    <property type="match status" value="1"/>
</dbReference>
<evidence type="ECO:0000256" key="28">
    <source>
        <dbReference type="ARBA" id="ARBA00061391"/>
    </source>
</evidence>
<evidence type="ECO:0000256" key="3">
    <source>
        <dbReference type="ARBA" id="ARBA00008171"/>
    </source>
</evidence>
<evidence type="ECO:0000313" key="35">
    <source>
        <dbReference type="Proteomes" id="UP000095767"/>
    </source>
</evidence>
<dbReference type="CDD" id="cd14066">
    <property type="entry name" value="STKc_IRAK"/>
    <property type="match status" value="1"/>
</dbReference>
<dbReference type="FunFam" id="3.30.200.20:FF:000307">
    <property type="entry name" value="pollen receptor-like kinase 1"/>
    <property type="match status" value="1"/>
</dbReference>
<dbReference type="Pfam" id="PF12819">
    <property type="entry name" value="Malectin_like"/>
    <property type="match status" value="1"/>
</dbReference>
<keyword evidence="14 29" id="KW-0547">Nucleotide-binding</keyword>
<evidence type="ECO:0000256" key="23">
    <source>
        <dbReference type="ARBA" id="ARBA00023242"/>
    </source>
</evidence>
<feature type="compositionally biased region" description="Acidic residues" evidence="30">
    <location>
        <begin position="1025"/>
        <end position="1044"/>
    </location>
</feature>
<dbReference type="GO" id="GO:0005654">
    <property type="term" value="C:nucleoplasm"/>
    <property type="evidence" value="ECO:0007669"/>
    <property type="project" value="UniProtKB-ARBA"/>
</dbReference>
<evidence type="ECO:0000256" key="1">
    <source>
        <dbReference type="ARBA" id="ARBA00004251"/>
    </source>
</evidence>
<feature type="compositionally biased region" description="Basic and acidic residues" evidence="30">
    <location>
        <begin position="1654"/>
        <end position="1683"/>
    </location>
</feature>
<dbReference type="InterPro" id="IPR008271">
    <property type="entry name" value="Ser/Thr_kinase_AS"/>
</dbReference>
<evidence type="ECO:0000256" key="15">
    <source>
        <dbReference type="ARBA" id="ARBA00022777"/>
    </source>
</evidence>
<keyword evidence="20 31" id="KW-0472">Membrane</keyword>
<dbReference type="PANTHER" id="PTHR12858:SF2">
    <property type="entry name" value="RIBOSOME BIOGENESIS PROTEIN BMS1 HOMOLOG"/>
    <property type="match status" value="1"/>
</dbReference>
<evidence type="ECO:0000256" key="19">
    <source>
        <dbReference type="ARBA" id="ARBA00023134"/>
    </source>
</evidence>
<evidence type="ECO:0000256" key="11">
    <source>
        <dbReference type="ARBA" id="ARBA00022692"/>
    </source>
</evidence>
<dbReference type="Proteomes" id="UP000095767">
    <property type="component" value="Unassembled WGS sequence"/>
</dbReference>
<keyword evidence="21 34" id="KW-0675">Receptor</keyword>
<evidence type="ECO:0000256" key="24">
    <source>
        <dbReference type="ARBA" id="ARBA00023279"/>
    </source>
</evidence>
<dbReference type="FunFam" id="3.30.200.20:FF:000645">
    <property type="entry name" value="Receptor-like protein kinase FERONIA"/>
    <property type="match status" value="1"/>
</dbReference>
<evidence type="ECO:0000256" key="5">
    <source>
        <dbReference type="ARBA" id="ARBA00022475"/>
    </source>
</evidence>
<dbReference type="InterPro" id="IPR000719">
    <property type="entry name" value="Prot_kinase_dom"/>
</dbReference>
<evidence type="ECO:0000259" key="32">
    <source>
        <dbReference type="PROSITE" id="PS50011"/>
    </source>
</evidence>
<dbReference type="Gene3D" id="3.30.200.20">
    <property type="entry name" value="Phosphorylase Kinase, domain 1"/>
    <property type="match status" value="2"/>
</dbReference>
<dbReference type="GO" id="GO:0034511">
    <property type="term" value="F:U3 snoRNA binding"/>
    <property type="evidence" value="ECO:0007669"/>
    <property type="project" value="TreeGrafter"/>
</dbReference>
<keyword evidence="11 31" id="KW-0812">Transmembrane</keyword>
<keyword evidence="7" id="KW-0723">Serine/threonine-protein kinase</keyword>
<proteinExistence type="inferred from homology"/>
<dbReference type="FunFam" id="3.80.10.10:FF:000731">
    <property type="entry name" value="Leucine-rich repeat receptor-like protein kinase"/>
    <property type="match status" value="1"/>
</dbReference>
<dbReference type="FunFam" id="1.10.510.10:FF:000095">
    <property type="entry name" value="protein STRUBBELIG-RECEPTOR FAMILY 8"/>
    <property type="match status" value="1"/>
</dbReference>
<feature type="region of interest" description="Disordered" evidence="30">
    <location>
        <begin position="935"/>
        <end position="957"/>
    </location>
</feature>
<feature type="compositionally biased region" description="Basic and acidic residues" evidence="30">
    <location>
        <begin position="1064"/>
        <end position="1073"/>
    </location>
</feature>
<dbReference type="Pfam" id="PF00069">
    <property type="entry name" value="Pkinase"/>
    <property type="match status" value="1"/>
</dbReference>
<keyword evidence="6" id="KW-0690">Ribosome biogenesis</keyword>
<dbReference type="CDD" id="cd01882">
    <property type="entry name" value="BMS1"/>
    <property type="match status" value="1"/>
</dbReference>
<dbReference type="InterPro" id="IPR037875">
    <property type="entry name" value="Bms1_N"/>
</dbReference>
<feature type="non-terminal residue" evidence="34">
    <location>
        <position position="1"/>
    </location>
</feature>
<keyword evidence="16" id="KW-0378">Hydrolase</keyword>
<feature type="compositionally biased region" description="Polar residues" evidence="30">
    <location>
        <begin position="1211"/>
        <end position="1220"/>
    </location>
</feature>
<dbReference type="Pfam" id="PF07714">
    <property type="entry name" value="PK_Tyr_Ser-Thr"/>
    <property type="match status" value="1"/>
</dbReference>
<dbReference type="SMART" id="SM00220">
    <property type="entry name" value="S_TKc"/>
    <property type="match status" value="2"/>
</dbReference>
<dbReference type="GO" id="GO:0000462">
    <property type="term" value="P:maturation of SSU-rRNA from tricistronic rRNA transcript (SSU-rRNA, 5.8S rRNA, LSU-rRNA)"/>
    <property type="evidence" value="ECO:0007669"/>
    <property type="project" value="TreeGrafter"/>
</dbReference>
<feature type="region of interest" description="Disordered" evidence="30">
    <location>
        <begin position="1019"/>
        <end position="1073"/>
    </location>
</feature>
<feature type="region of interest" description="Disordered" evidence="30">
    <location>
        <begin position="493"/>
        <end position="564"/>
    </location>
</feature>
<dbReference type="GO" id="GO:0000479">
    <property type="term" value="P:endonucleolytic cleavage of tricistronic rRNA transcript (SSU-rRNA, 5.8S rRNA, LSU-rRNA)"/>
    <property type="evidence" value="ECO:0007669"/>
    <property type="project" value="TreeGrafter"/>
</dbReference>
<evidence type="ECO:0000256" key="27">
    <source>
        <dbReference type="ARBA" id="ARBA00049117"/>
    </source>
</evidence>
<dbReference type="InterPro" id="IPR024788">
    <property type="entry name" value="Malectin-like_Carb-bd_dom"/>
</dbReference>
<dbReference type="FunFam" id="1.10.510.10:FF:000058">
    <property type="entry name" value="Receptor-like protein kinase FERONIA"/>
    <property type="match status" value="1"/>
</dbReference>
<dbReference type="PROSITE" id="PS50011">
    <property type="entry name" value="PROTEIN_KINASE_DOM"/>
    <property type="match status" value="2"/>
</dbReference>
<organism evidence="34 35">
    <name type="scientific">Dichanthelium oligosanthes</name>
    <dbReference type="NCBI Taxonomy" id="888268"/>
    <lineage>
        <taxon>Eukaryota</taxon>
        <taxon>Viridiplantae</taxon>
        <taxon>Streptophyta</taxon>
        <taxon>Embryophyta</taxon>
        <taxon>Tracheophyta</taxon>
        <taxon>Spermatophyta</taxon>
        <taxon>Magnoliopsida</taxon>
        <taxon>Liliopsida</taxon>
        <taxon>Poales</taxon>
        <taxon>Poaceae</taxon>
        <taxon>PACMAD clade</taxon>
        <taxon>Panicoideae</taxon>
        <taxon>Panicodae</taxon>
        <taxon>Paniceae</taxon>
        <taxon>Dichantheliinae</taxon>
        <taxon>Dichanthelium</taxon>
    </lineage>
</organism>
<evidence type="ECO:0000256" key="21">
    <source>
        <dbReference type="ARBA" id="ARBA00023170"/>
    </source>
</evidence>
<dbReference type="Gene3D" id="3.40.50.300">
    <property type="entry name" value="P-loop containing nucleotide triphosphate hydrolases"/>
    <property type="match status" value="1"/>
</dbReference>
<evidence type="ECO:0000256" key="22">
    <source>
        <dbReference type="ARBA" id="ARBA00023180"/>
    </source>
</evidence>
<feature type="binding site" evidence="29">
    <location>
        <position position="274"/>
    </location>
    <ligand>
        <name>ATP</name>
        <dbReference type="ChEBI" id="CHEBI:30616"/>
    </ligand>
</feature>
<evidence type="ECO:0000256" key="25">
    <source>
        <dbReference type="ARBA" id="ARBA00047899"/>
    </source>
</evidence>
<keyword evidence="35" id="KW-1185">Reference proteome</keyword>
<feature type="compositionally biased region" description="Basic residues" evidence="30">
    <location>
        <begin position="531"/>
        <end position="549"/>
    </location>
</feature>
<evidence type="ECO:0000256" key="20">
    <source>
        <dbReference type="ARBA" id="ARBA00023136"/>
    </source>
</evidence>
<dbReference type="GO" id="GO:0003924">
    <property type="term" value="F:GTPase activity"/>
    <property type="evidence" value="ECO:0007669"/>
    <property type="project" value="TreeGrafter"/>
</dbReference>
<dbReference type="Pfam" id="PF08142">
    <property type="entry name" value="AARP2CN"/>
    <property type="match status" value="1"/>
</dbReference>
<keyword evidence="9" id="KW-0433">Leucine-rich repeat</keyword>
<dbReference type="SUPFAM" id="SSF52540">
    <property type="entry name" value="P-loop containing nucleoside triphosphate hydrolases"/>
    <property type="match status" value="1"/>
</dbReference>
<evidence type="ECO:0000256" key="10">
    <source>
        <dbReference type="ARBA" id="ARBA00022679"/>
    </source>
</evidence>
<evidence type="ECO:0000256" key="12">
    <source>
        <dbReference type="ARBA" id="ARBA00022729"/>
    </source>
</evidence>
<evidence type="ECO:0000256" key="26">
    <source>
        <dbReference type="ARBA" id="ARBA00048679"/>
    </source>
</evidence>
<keyword evidence="10" id="KW-0808">Transferase</keyword>
<comment type="subcellular location">
    <subcellularLocation>
        <location evidence="1">Cell membrane</location>
        <topology evidence="1">Single-pass type I membrane protein</topology>
    </subcellularLocation>
    <subcellularLocation>
        <location evidence="2">Nucleus</location>
        <location evidence="2">Nucleolus</location>
    </subcellularLocation>
</comment>
<dbReference type="InterPro" id="IPR011009">
    <property type="entry name" value="Kinase-like_dom_sf"/>
</dbReference>
<dbReference type="Gene3D" id="2.60.120.430">
    <property type="entry name" value="Galactose-binding lectin"/>
    <property type="match status" value="2"/>
</dbReference>
<evidence type="ECO:0000256" key="4">
    <source>
        <dbReference type="ARBA" id="ARBA00012513"/>
    </source>
</evidence>
<evidence type="ECO:0000256" key="17">
    <source>
        <dbReference type="ARBA" id="ARBA00022840"/>
    </source>
</evidence>
<reference evidence="34 35" key="1">
    <citation type="submission" date="2016-09" db="EMBL/GenBank/DDBJ databases">
        <title>The draft genome of Dichanthelium oligosanthes: A C3 panicoid grass species.</title>
        <authorList>
            <person name="Studer A.J."/>
            <person name="Schnable J.C."/>
            <person name="Brutnell T.P."/>
        </authorList>
    </citation>
    <scope>NUCLEOTIDE SEQUENCE [LARGE SCALE GENOMIC DNA]</scope>
    <source>
        <strain evidence="35">cv. Kellogg 1175</strain>
        <tissue evidence="34">Leaf</tissue>
    </source>
</reference>
<comment type="similarity">
    <text evidence="28">Belongs to the TRAFAC class translation factor GTPase superfamily. Bms1-like GTPase family. BMS1 subfamily.</text>
</comment>
<keyword evidence="13" id="KW-0677">Repeat</keyword>
<dbReference type="InterPro" id="IPR027417">
    <property type="entry name" value="P-loop_NTPase"/>
</dbReference>
<evidence type="ECO:0000256" key="7">
    <source>
        <dbReference type="ARBA" id="ARBA00022527"/>
    </source>
</evidence>
<protein>
    <recommendedName>
        <fullName evidence="4">non-specific serine/threonine protein kinase</fullName>
        <ecNumber evidence="4">2.7.11.1</ecNumber>
    </recommendedName>
</protein>
<dbReference type="InterPro" id="IPR039761">
    <property type="entry name" value="Bms1/Tsr1"/>
</dbReference>
<evidence type="ECO:0000256" key="18">
    <source>
        <dbReference type="ARBA" id="ARBA00022989"/>
    </source>
</evidence>
<evidence type="ECO:0000256" key="30">
    <source>
        <dbReference type="SAM" id="MobiDB-lite"/>
    </source>
</evidence>
<evidence type="ECO:0000256" key="9">
    <source>
        <dbReference type="ARBA" id="ARBA00022614"/>
    </source>
</evidence>
<keyword evidence="17 29" id="KW-0067">ATP-binding</keyword>
<feature type="region of interest" description="Disordered" evidence="30">
    <location>
        <begin position="1647"/>
        <end position="1686"/>
    </location>
</feature>
<dbReference type="PROSITE" id="PS00107">
    <property type="entry name" value="PROTEIN_KINASE_ATP"/>
    <property type="match status" value="2"/>
</dbReference>
<dbReference type="InterPro" id="IPR001611">
    <property type="entry name" value="Leu-rich_rpt"/>
</dbReference>
<dbReference type="GO" id="GO:0005524">
    <property type="term" value="F:ATP binding"/>
    <property type="evidence" value="ECO:0007669"/>
    <property type="project" value="UniProtKB-UniRule"/>
</dbReference>
<dbReference type="EMBL" id="LWDX02068847">
    <property type="protein sequence ID" value="OEL14861.1"/>
    <property type="molecule type" value="Genomic_DNA"/>
</dbReference>